<dbReference type="PROSITE" id="PS50931">
    <property type="entry name" value="HTH_LYSR"/>
    <property type="match status" value="1"/>
</dbReference>
<dbReference type="InterPro" id="IPR036388">
    <property type="entry name" value="WH-like_DNA-bd_sf"/>
</dbReference>
<reference evidence="7" key="1">
    <citation type="submission" date="2017-02" db="EMBL/GenBank/DDBJ databases">
        <authorList>
            <person name="Varghese N."/>
            <person name="Submissions S."/>
        </authorList>
    </citation>
    <scope>NUCLEOTIDE SEQUENCE [LARGE SCALE GENOMIC DNA]</scope>
    <source>
        <strain evidence="7">ATCC 27094</strain>
    </source>
</reference>
<dbReference type="EMBL" id="FUWJ01000008">
    <property type="protein sequence ID" value="SKA28197.1"/>
    <property type="molecule type" value="Genomic_DNA"/>
</dbReference>
<dbReference type="AlphaFoldDB" id="A0A1T4SJ36"/>
<comment type="similarity">
    <text evidence="1">Belongs to the LysR transcriptional regulatory family.</text>
</comment>
<dbReference type="Gene3D" id="1.10.10.10">
    <property type="entry name" value="Winged helix-like DNA-binding domain superfamily/Winged helix DNA-binding domain"/>
    <property type="match status" value="1"/>
</dbReference>
<dbReference type="STRING" id="225324.SAMN02745126_04758"/>
<evidence type="ECO:0000256" key="4">
    <source>
        <dbReference type="ARBA" id="ARBA00023163"/>
    </source>
</evidence>
<dbReference type="SUPFAM" id="SSF53850">
    <property type="entry name" value="Periplasmic binding protein-like II"/>
    <property type="match status" value="1"/>
</dbReference>
<dbReference type="Gene3D" id="3.40.190.10">
    <property type="entry name" value="Periplasmic binding protein-like II"/>
    <property type="match status" value="2"/>
</dbReference>
<dbReference type="Pfam" id="PF03466">
    <property type="entry name" value="LysR_substrate"/>
    <property type="match status" value="1"/>
</dbReference>
<feature type="domain" description="HTH lysR-type" evidence="5">
    <location>
        <begin position="3"/>
        <end position="60"/>
    </location>
</feature>
<dbReference type="PANTHER" id="PTHR30346:SF0">
    <property type="entry name" value="HCA OPERON TRANSCRIPTIONAL ACTIVATOR HCAR"/>
    <property type="match status" value="1"/>
</dbReference>
<evidence type="ECO:0000313" key="7">
    <source>
        <dbReference type="Proteomes" id="UP000190092"/>
    </source>
</evidence>
<organism evidence="6 7">
    <name type="scientific">Enhydrobacter aerosaccus</name>
    <dbReference type="NCBI Taxonomy" id="225324"/>
    <lineage>
        <taxon>Bacteria</taxon>
        <taxon>Pseudomonadati</taxon>
        <taxon>Pseudomonadota</taxon>
        <taxon>Alphaproteobacteria</taxon>
        <taxon>Hyphomicrobiales</taxon>
        <taxon>Enhydrobacter</taxon>
    </lineage>
</organism>
<dbReference type="GO" id="GO:0003700">
    <property type="term" value="F:DNA-binding transcription factor activity"/>
    <property type="evidence" value="ECO:0007669"/>
    <property type="project" value="InterPro"/>
</dbReference>
<keyword evidence="2" id="KW-0805">Transcription regulation</keyword>
<dbReference type="PANTHER" id="PTHR30346">
    <property type="entry name" value="TRANSCRIPTIONAL DUAL REGULATOR HCAR-RELATED"/>
    <property type="match status" value="1"/>
</dbReference>
<protein>
    <submittedName>
        <fullName evidence="6">DNA-binding transcriptional regulator, LysR family</fullName>
    </submittedName>
</protein>
<gene>
    <name evidence="6" type="ORF">SAMN02745126_04758</name>
</gene>
<evidence type="ECO:0000313" key="6">
    <source>
        <dbReference type="EMBL" id="SKA28197.1"/>
    </source>
</evidence>
<dbReference type="SUPFAM" id="SSF46785">
    <property type="entry name" value="Winged helix' DNA-binding domain"/>
    <property type="match status" value="1"/>
</dbReference>
<dbReference type="InterPro" id="IPR000847">
    <property type="entry name" value="LysR_HTH_N"/>
</dbReference>
<dbReference type="GO" id="GO:0032993">
    <property type="term" value="C:protein-DNA complex"/>
    <property type="evidence" value="ECO:0007669"/>
    <property type="project" value="TreeGrafter"/>
</dbReference>
<proteinExistence type="inferred from homology"/>
<evidence type="ECO:0000259" key="5">
    <source>
        <dbReference type="PROSITE" id="PS50931"/>
    </source>
</evidence>
<dbReference type="Proteomes" id="UP000190092">
    <property type="component" value="Unassembled WGS sequence"/>
</dbReference>
<dbReference type="CDD" id="cd08414">
    <property type="entry name" value="PBP2_LTTR_aromatics_like"/>
    <property type="match status" value="1"/>
</dbReference>
<sequence>MPVDLRQLRYAIAAADYRSMRRAAEALRLKESTLSRCVRDLEAGLDVVLFERSRAGVRPTVAGAAFISGARRVVQEVEGTISIAKAAARGEAGRLRLGFYNSLSAGSLRATLLDYAQRYPAVEIRTVEAARERLLGDLAIDALDVAIVTGNPTLVESQALALWSERILVALPTDHPLASQDVVSWGDLRGETFLIGEHDPGPDVHDLLIANLATPGDRPRVVKHNVSHANIKALVGLGHGVTLVSDACLGAHYAGVVYREARDSKGGCRIGYAAHWSKDNDNPALVPFLRLLRERYPALRDPS</sequence>
<name>A0A1T4SJ36_9HYPH</name>
<dbReference type="RefSeq" id="WP_218191253.1">
    <property type="nucleotide sequence ID" value="NZ_FUWJ01000008.1"/>
</dbReference>
<keyword evidence="3 6" id="KW-0238">DNA-binding</keyword>
<dbReference type="InterPro" id="IPR005119">
    <property type="entry name" value="LysR_subst-bd"/>
</dbReference>
<keyword evidence="4" id="KW-0804">Transcription</keyword>
<dbReference type="InterPro" id="IPR036390">
    <property type="entry name" value="WH_DNA-bd_sf"/>
</dbReference>
<dbReference type="GO" id="GO:0003677">
    <property type="term" value="F:DNA binding"/>
    <property type="evidence" value="ECO:0007669"/>
    <property type="project" value="UniProtKB-KW"/>
</dbReference>
<accession>A0A1T4SJ36</accession>
<evidence type="ECO:0000256" key="3">
    <source>
        <dbReference type="ARBA" id="ARBA00023125"/>
    </source>
</evidence>
<evidence type="ECO:0000256" key="2">
    <source>
        <dbReference type="ARBA" id="ARBA00023015"/>
    </source>
</evidence>
<evidence type="ECO:0000256" key="1">
    <source>
        <dbReference type="ARBA" id="ARBA00009437"/>
    </source>
</evidence>
<keyword evidence="7" id="KW-1185">Reference proteome</keyword>
<dbReference type="Pfam" id="PF00126">
    <property type="entry name" value="HTH_1"/>
    <property type="match status" value="1"/>
</dbReference>